<name>A0ABW4RFA9_9BACL</name>
<dbReference type="InterPro" id="IPR036388">
    <property type="entry name" value="WH-like_DNA-bd_sf"/>
</dbReference>
<dbReference type="Gene3D" id="1.10.10.10">
    <property type="entry name" value="Winged helix-like DNA-binding domain superfamily/Winged helix DNA-binding domain"/>
    <property type="match status" value="1"/>
</dbReference>
<organism evidence="5 6">
    <name type="scientific">Paenibacillus wenxiniae</name>
    <dbReference type="NCBI Taxonomy" id="1636843"/>
    <lineage>
        <taxon>Bacteria</taxon>
        <taxon>Bacillati</taxon>
        <taxon>Bacillota</taxon>
        <taxon>Bacilli</taxon>
        <taxon>Bacillales</taxon>
        <taxon>Paenibacillaceae</taxon>
        <taxon>Paenibacillus</taxon>
    </lineage>
</organism>
<dbReference type="PRINTS" id="PR00033">
    <property type="entry name" value="HTHASNC"/>
</dbReference>
<keyword evidence="6" id="KW-1185">Reference proteome</keyword>
<dbReference type="Gene3D" id="3.30.70.920">
    <property type="match status" value="1"/>
</dbReference>
<dbReference type="Pfam" id="PF01037">
    <property type="entry name" value="AsnC_trans_reg"/>
    <property type="match status" value="1"/>
</dbReference>
<dbReference type="InterPro" id="IPR019888">
    <property type="entry name" value="Tscrpt_reg_AsnC-like"/>
</dbReference>
<sequence length="135" mass="15580">MDHIDQHIIEHLQHNGRITMKELGEKVHLTGQATATRVARLEEQGIIEGYTIRTDPARLGYPVHVFLTIITQSLHHQPYLSFIDSRPQYVVANYKISGKGCYLLECRFPSNTELDRFLVELNQYVNYQLSIVVSK</sequence>
<dbReference type="SUPFAM" id="SSF54909">
    <property type="entry name" value="Dimeric alpha+beta barrel"/>
    <property type="match status" value="1"/>
</dbReference>
<dbReference type="Pfam" id="PF13412">
    <property type="entry name" value="HTH_24"/>
    <property type="match status" value="1"/>
</dbReference>
<evidence type="ECO:0000256" key="2">
    <source>
        <dbReference type="ARBA" id="ARBA00023125"/>
    </source>
</evidence>
<dbReference type="PANTHER" id="PTHR30154">
    <property type="entry name" value="LEUCINE-RESPONSIVE REGULATORY PROTEIN"/>
    <property type="match status" value="1"/>
</dbReference>
<dbReference type="PROSITE" id="PS50956">
    <property type="entry name" value="HTH_ASNC_2"/>
    <property type="match status" value="1"/>
</dbReference>
<dbReference type="PANTHER" id="PTHR30154:SF55">
    <property type="entry name" value="HTH-TYPE TRANSCRIPTIONAL REGULATOR LRPB"/>
    <property type="match status" value="1"/>
</dbReference>
<dbReference type="InterPro" id="IPR036390">
    <property type="entry name" value="WH_DNA-bd_sf"/>
</dbReference>
<evidence type="ECO:0000313" key="5">
    <source>
        <dbReference type="EMBL" id="MFD1884836.1"/>
    </source>
</evidence>
<proteinExistence type="predicted"/>
<reference evidence="6" key="1">
    <citation type="journal article" date="2019" name="Int. J. Syst. Evol. Microbiol.">
        <title>The Global Catalogue of Microorganisms (GCM) 10K type strain sequencing project: providing services to taxonomists for standard genome sequencing and annotation.</title>
        <authorList>
            <consortium name="The Broad Institute Genomics Platform"/>
            <consortium name="The Broad Institute Genome Sequencing Center for Infectious Disease"/>
            <person name="Wu L."/>
            <person name="Ma J."/>
        </authorList>
    </citation>
    <scope>NUCLEOTIDE SEQUENCE [LARGE SCALE GENOMIC DNA]</scope>
    <source>
        <strain evidence="6">CCUG 54950</strain>
    </source>
</reference>
<keyword evidence="1" id="KW-0805">Transcription regulation</keyword>
<evidence type="ECO:0000256" key="1">
    <source>
        <dbReference type="ARBA" id="ARBA00023015"/>
    </source>
</evidence>
<dbReference type="SUPFAM" id="SSF46785">
    <property type="entry name" value="Winged helix' DNA-binding domain"/>
    <property type="match status" value="1"/>
</dbReference>
<evidence type="ECO:0000313" key="6">
    <source>
        <dbReference type="Proteomes" id="UP001597233"/>
    </source>
</evidence>
<dbReference type="InterPro" id="IPR019887">
    <property type="entry name" value="Tscrpt_reg_AsnC/Lrp_C"/>
</dbReference>
<comment type="caution">
    <text evidence="5">The sequence shown here is derived from an EMBL/GenBank/DDBJ whole genome shotgun (WGS) entry which is preliminary data.</text>
</comment>
<keyword evidence="3" id="KW-0804">Transcription</keyword>
<dbReference type="Proteomes" id="UP001597233">
    <property type="component" value="Unassembled WGS sequence"/>
</dbReference>
<evidence type="ECO:0000256" key="3">
    <source>
        <dbReference type="ARBA" id="ARBA00023163"/>
    </source>
</evidence>
<gene>
    <name evidence="5" type="ORF">ACFSC9_04795</name>
</gene>
<evidence type="ECO:0000259" key="4">
    <source>
        <dbReference type="PROSITE" id="PS50956"/>
    </source>
</evidence>
<accession>A0ABW4RFA9</accession>
<dbReference type="InterPro" id="IPR011008">
    <property type="entry name" value="Dimeric_a/b-barrel"/>
</dbReference>
<feature type="domain" description="HTH asnC-type" evidence="4">
    <location>
        <begin position="1"/>
        <end position="62"/>
    </location>
</feature>
<dbReference type="InterPro" id="IPR000485">
    <property type="entry name" value="AsnC-type_HTH_dom"/>
</dbReference>
<dbReference type="SMART" id="SM00344">
    <property type="entry name" value="HTH_ASNC"/>
    <property type="match status" value="1"/>
</dbReference>
<dbReference type="RefSeq" id="WP_347324479.1">
    <property type="nucleotide sequence ID" value="NZ_JBCGUH010000003.1"/>
</dbReference>
<dbReference type="EMBL" id="JBHUEH010000010">
    <property type="protein sequence ID" value="MFD1884836.1"/>
    <property type="molecule type" value="Genomic_DNA"/>
</dbReference>
<keyword evidence="2" id="KW-0238">DNA-binding</keyword>
<protein>
    <submittedName>
        <fullName evidence="5">Lrp/AsnC family transcriptional regulator</fullName>
    </submittedName>
</protein>